<accession>A0AA38R2J5</accession>
<dbReference type="Proteomes" id="UP001174691">
    <property type="component" value="Unassembled WGS sequence"/>
</dbReference>
<name>A0AA38R2J5_9PEZI</name>
<feature type="region of interest" description="Disordered" evidence="1">
    <location>
        <begin position="92"/>
        <end position="127"/>
    </location>
</feature>
<comment type="caution">
    <text evidence="2">The sequence shown here is derived from an EMBL/GenBank/DDBJ whole genome shotgun (WGS) entry which is preliminary data.</text>
</comment>
<dbReference type="AlphaFoldDB" id="A0AA38R2J5"/>
<dbReference type="EMBL" id="JANBVN010000254">
    <property type="protein sequence ID" value="KAJ9130808.1"/>
    <property type="molecule type" value="Genomic_DNA"/>
</dbReference>
<feature type="compositionally biased region" description="Gly residues" evidence="1">
    <location>
        <begin position="104"/>
        <end position="120"/>
    </location>
</feature>
<evidence type="ECO:0000256" key="1">
    <source>
        <dbReference type="SAM" id="MobiDB-lite"/>
    </source>
</evidence>
<evidence type="ECO:0000313" key="3">
    <source>
        <dbReference type="Proteomes" id="UP001174691"/>
    </source>
</evidence>
<keyword evidence="3" id="KW-1185">Reference proteome</keyword>
<sequence length="127" mass="13360">PAPPEWLTAGLSELKKDYPHDSFEATMRYCALNEEGQPVPVPEAGHAVPQGVQFFYLPRIRCRDCIGKLYTPGPETTVTNFEVHLRNRLHREKVDARVGKSTGKVGGSAGGGGGGGGGGAQTPAGSS</sequence>
<protein>
    <submittedName>
        <fullName evidence="2">Uncharacterized protein</fullName>
    </submittedName>
</protein>
<evidence type="ECO:0000313" key="2">
    <source>
        <dbReference type="EMBL" id="KAJ9130808.1"/>
    </source>
</evidence>
<organism evidence="2 3">
    <name type="scientific">Coniochaeta hoffmannii</name>
    <dbReference type="NCBI Taxonomy" id="91930"/>
    <lineage>
        <taxon>Eukaryota</taxon>
        <taxon>Fungi</taxon>
        <taxon>Dikarya</taxon>
        <taxon>Ascomycota</taxon>
        <taxon>Pezizomycotina</taxon>
        <taxon>Sordariomycetes</taxon>
        <taxon>Sordariomycetidae</taxon>
        <taxon>Coniochaetales</taxon>
        <taxon>Coniochaetaceae</taxon>
        <taxon>Coniochaeta</taxon>
    </lineage>
</organism>
<feature type="non-terminal residue" evidence="2">
    <location>
        <position position="1"/>
    </location>
</feature>
<reference evidence="2" key="1">
    <citation type="submission" date="2022-07" db="EMBL/GenBank/DDBJ databases">
        <title>Fungi with potential for degradation of polypropylene.</title>
        <authorList>
            <person name="Gostincar C."/>
        </authorList>
    </citation>
    <scope>NUCLEOTIDE SEQUENCE</scope>
    <source>
        <strain evidence="2">EXF-13287</strain>
    </source>
</reference>
<proteinExistence type="predicted"/>
<gene>
    <name evidence="2" type="ORF">NKR19_g9739</name>
</gene>